<feature type="transmembrane region" description="Helical" evidence="8">
    <location>
        <begin position="58"/>
        <end position="80"/>
    </location>
</feature>
<evidence type="ECO:0000256" key="3">
    <source>
        <dbReference type="ARBA" id="ARBA00022676"/>
    </source>
</evidence>
<proteinExistence type="predicted"/>
<keyword evidence="7 8" id="KW-0472">Membrane</keyword>
<evidence type="ECO:0000256" key="2">
    <source>
        <dbReference type="ARBA" id="ARBA00022475"/>
    </source>
</evidence>
<accession>A0A0G1GI12</accession>
<comment type="caution">
    <text evidence="9">The sequence shown here is derived from an EMBL/GenBank/DDBJ whole genome shotgun (WGS) entry which is preliminary data.</text>
</comment>
<keyword evidence="3" id="KW-0328">Glycosyltransferase</keyword>
<dbReference type="STRING" id="1618443.UV73_C0002G0142"/>
<dbReference type="AlphaFoldDB" id="A0A0G1GI12"/>
<dbReference type="GO" id="GO:0005886">
    <property type="term" value="C:plasma membrane"/>
    <property type="evidence" value="ECO:0007669"/>
    <property type="project" value="UniProtKB-SubCell"/>
</dbReference>
<evidence type="ECO:0000256" key="1">
    <source>
        <dbReference type="ARBA" id="ARBA00004651"/>
    </source>
</evidence>
<evidence type="ECO:0000313" key="10">
    <source>
        <dbReference type="Proteomes" id="UP000034894"/>
    </source>
</evidence>
<evidence type="ECO:0000313" key="9">
    <source>
        <dbReference type="EMBL" id="KKS98428.1"/>
    </source>
</evidence>
<evidence type="ECO:0000256" key="4">
    <source>
        <dbReference type="ARBA" id="ARBA00022679"/>
    </source>
</evidence>
<dbReference type="GO" id="GO:0009103">
    <property type="term" value="P:lipopolysaccharide biosynthetic process"/>
    <property type="evidence" value="ECO:0007669"/>
    <property type="project" value="UniProtKB-ARBA"/>
</dbReference>
<organism evidence="9 10">
    <name type="scientific">Candidatus Gottesmanbacteria bacterium GW2011_GWA2_43_14</name>
    <dbReference type="NCBI Taxonomy" id="1618443"/>
    <lineage>
        <taxon>Bacteria</taxon>
        <taxon>Candidatus Gottesmaniibacteriota</taxon>
    </lineage>
</organism>
<feature type="transmembrane region" description="Helical" evidence="8">
    <location>
        <begin position="144"/>
        <end position="163"/>
    </location>
</feature>
<feature type="transmembrane region" description="Helical" evidence="8">
    <location>
        <begin position="16"/>
        <end position="33"/>
    </location>
</feature>
<keyword evidence="4" id="KW-0808">Transferase</keyword>
<evidence type="ECO:0000256" key="7">
    <source>
        <dbReference type="ARBA" id="ARBA00023136"/>
    </source>
</evidence>
<feature type="transmembrane region" description="Helical" evidence="8">
    <location>
        <begin position="92"/>
        <end position="111"/>
    </location>
</feature>
<protein>
    <submittedName>
        <fullName evidence="9">Uncharacterized protein</fullName>
    </submittedName>
</protein>
<dbReference type="PANTHER" id="PTHR33908">
    <property type="entry name" value="MANNOSYLTRANSFERASE YKCB-RELATED"/>
    <property type="match status" value="1"/>
</dbReference>
<evidence type="ECO:0000256" key="5">
    <source>
        <dbReference type="ARBA" id="ARBA00022692"/>
    </source>
</evidence>
<dbReference type="Proteomes" id="UP000034894">
    <property type="component" value="Unassembled WGS sequence"/>
</dbReference>
<evidence type="ECO:0000256" key="6">
    <source>
        <dbReference type="ARBA" id="ARBA00022989"/>
    </source>
</evidence>
<keyword evidence="6 8" id="KW-1133">Transmembrane helix</keyword>
<reference evidence="9 10" key="1">
    <citation type="journal article" date="2015" name="Nature">
        <title>rRNA introns, odd ribosomes, and small enigmatic genomes across a large radiation of phyla.</title>
        <authorList>
            <person name="Brown C.T."/>
            <person name="Hug L.A."/>
            <person name="Thomas B.C."/>
            <person name="Sharon I."/>
            <person name="Castelle C.J."/>
            <person name="Singh A."/>
            <person name="Wilkins M.J."/>
            <person name="Williams K.H."/>
            <person name="Banfield J.F."/>
        </authorList>
    </citation>
    <scope>NUCLEOTIDE SEQUENCE [LARGE SCALE GENOMIC DNA]</scope>
</reference>
<comment type="subcellular location">
    <subcellularLocation>
        <location evidence="1">Cell membrane</location>
        <topology evidence="1">Multi-pass membrane protein</topology>
    </subcellularLocation>
</comment>
<feature type="transmembrane region" description="Helical" evidence="8">
    <location>
        <begin position="169"/>
        <end position="191"/>
    </location>
</feature>
<dbReference type="EMBL" id="LCFP01000002">
    <property type="protein sequence ID" value="KKS98428.1"/>
    <property type="molecule type" value="Genomic_DNA"/>
</dbReference>
<name>A0A0G1GI12_9BACT</name>
<keyword evidence="2" id="KW-1003">Cell membrane</keyword>
<gene>
    <name evidence="9" type="ORF">UV73_C0002G0142</name>
</gene>
<sequence>MKKEVIRFFNTNKRKFYLGLILVFGSFLRLYHLEYTLPVDPDAAMALLIAKKIVEENYVLLVGPLTSLSNFNILPPTYYYIISVLYFFFRNYLAIAYCFAIIGIISIYLIYKVGLILIGPKGALTAALVFSASHYMVRHARAVWEPHLVPFFILLAIYFLLLYEKQGKFLLFIISVSAFFVSLMYISSFLLIPGYFMLSFYVLSKKFQNKLLVLSALAVIFSVFFLMIYLPTIIYEINNNYPTWNNLKNYFRGNTIYFKPDFSLIISQIYKNSVLSFDLLKLFPNLLSVVFLFIYLVMHFLLTKRAILPPKIKYMLLLFLPGFFMTGFYQGQPAIHRLNALSLIIIILYAGIGGINRLNLKKYRLFSAISVFLLLGIYGQFLFFTIGEMKNIPWEKISYKDRSVFQTAEYILAKAGQSSFSISTSTPGEPKNYHTTRYIYALEKISGKNLSKMNKKGNWLSSRVQKNKDYIFLICQNYNAANVSTECLKYFLNMEKLPLFLSEKQIGRNIIYQIPGI</sequence>
<dbReference type="InterPro" id="IPR050297">
    <property type="entry name" value="LipidA_mod_glycosyltrf_83"/>
</dbReference>
<evidence type="ECO:0000256" key="8">
    <source>
        <dbReference type="SAM" id="Phobius"/>
    </source>
</evidence>
<dbReference type="PANTHER" id="PTHR33908:SF11">
    <property type="entry name" value="MEMBRANE PROTEIN"/>
    <property type="match status" value="1"/>
</dbReference>
<feature type="transmembrane region" description="Helical" evidence="8">
    <location>
        <begin position="365"/>
        <end position="386"/>
    </location>
</feature>
<feature type="transmembrane region" description="Helical" evidence="8">
    <location>
        <begin position="314"/>
        <end position="332"/>
    </location>
</feature>
<feature type="transmembrane region" description="Helical" evidence="8">
    <location>
        <begin position="282"/>
        <end position="302"/>
    </location>
</feature>
<feature type="transmembrane region" description="Helical" evidence="8">
    <location>
        <begin position="211"/>
        <end position="235"/>
    </location>
</feature>
<feature type="transmembrane region" description="Helical" evidence="8">
    <location>
        <begin position="338"/>
        <end position="358"/>
    </location>
</feature>
<keyword evidence="5 8" id="KW-0812">Transmembrane</keyword>
<dbReference type="GO" id="GO:0016763">
    <property type="term" value="F:pentosyltransferase activity"/>
    <property type="evidence" value="ECO:0007669"/>
    <property type="project" value="TreeGrafter"/>
</dbReference>